<dbReference type="RefSeq" id="WP_231918368.1">
    <property type="nucleotide sequence ID" value="NZ_LT629799.1"/>
</dbReference>
<dbReference type="PANTHER" id="PTHR10443">
    <property type="entry name" value="MICROSOMAL DIPEPTIDASE"/>
    <property type="match status" value="1"/>
</dbReference>
<dbReference type="CDD" id="cd01301">
    <property type="entry name" value="rDP_like"/>
    <property type="match status" value="1"/>
</dbReference>
<dbReference type="InterPro" id="IPR032466">
    <property type="entry name" value="Metal_Hydrolase"/>
</dbReference>
<dbReference type="InterPro" id="IPR008257">
    <property type="entry name" value="Pept_M19"/>
</dbReference>
<dbReference type="Gene3D" id="3.20.20.140">
    <property type="entry name" value="Metal-dependent hydrolases"/>
    <property type="match status" value="1"/>
</dbReference>
<dbReference type="EMBL" id="LT629799">
    <property type="protein sequence ID" value="SDU80100.1"/>
    <property type="molecule type" value="Genomic_DNA"/>
</dbReference>
<reference evidence="2" key="1">
    <citation type="submission" date="2016-10" db="EMBL/GenBank/DDBJ databases">
        <authorList>
            <person name="Varghese N."/>
            <person name="Submissions S."/>
        </authorList>
    </citation>
    <scope>NUCLEOTIDE SEQUENCE [LARGE SCALE GENOMIC DNA]</scope>
    <source>
        <strain evidence="2">DSM 21743</strain>
    </source>
</reference>
<dbReference type="SUPFAM" id="SSF51556">
    <property type="entry name" value="Metallo-dependent hydrolases"/>
    <property type="match status" value="1"/>
</dbReference>
<organism evidence="1 2">
    <name type="scientific">Microlunatus sagamiharensis</name>
    <dbReference type="NCBI Taxonomy" id="546874"/>
    <lineage>
        <taxon>Bacteria</taxon>
        <taxon>Bacillati</taxon>
        <taxon>Actinomycetota</taxon>
        <taxon>Actinomycetes</taxon>
        <taxon>Propionibacteriales</taxon>
        <taxon>Propionibacteriaceae</taxon>
        <taxon>Microlunatus</taxon>
    </lineage>
</organism>
<dbReference type="AlphaFoldDB" id="A0A1H2LGF0"/>
<evidence type="ECO:0000313" key="1">
    <source>
        <dbReference type="EMBL" id="SDU80100.1"/>
    </source>
</evidence>
<dbReference type="PANTHER" id="PTHR10443:SF12">
    <property type="entry name" value="DIPEPTIDASE"/>
    <property type="match status" value="1"/>
</dbReference>
<gene>
    <name evidence="1" type="ORF">SAMN04488544_0115</name>
</gene>
<keyword evidence="2" id="KW-1185">Reference proteome</keyword>
<dbReference type="PROSITE" id="PS51365">
    <property type="entry name" value="RENAL_DIPEPTIDASE_2"/>
    <property type="match status" value="1"/>
</dbReference>
<dbReference type="STRING" id="546874.SAMN04488544_0115"/>
<sequence length="381" mass="39826">MPQPLVVDGHNDLPWALRETGYDFDAVDVAKSQPQLHTDLPRLRAGGVGAQFWSVFVPCSLRGGDAVTATLEQVDAVRTMVARYPDDLVLVTDADGLEAALASGRIGSLMGAEGGHSIDGSLGALRALHALGVRYLTLTHNENTDWADSATDVPRHGGLTRFGREVVAELNRLGMLVDLSHVAATTMHDALDVTAAPVVFSHSSARAVADHPRNVPDDVLARLADNGGVCMVTFVPRFVSPAAAAWSAEVHDAALAAGVDARDLGALDAFSEAYEPACPPATLADVVAHVEHVREVAGVEHVGLGGDYDGTPTTPQGLEDVSRYPALLDALRQRGWTEPELVALAHGNVVRVLREAGSVAAGLQAVRGPSTATVEALDGPG</sequence>
<accession>A0A1H2LGF0</accession>
<dbReference type="GO" id="GO:0006508">
    <property type="term" value="P:proteolysis"/>
    <property type="evidence" value="ECO:0007669"/>
    <property type="project" value="InterPro"/>
</dbReference>
<name>A0A1H2LGF0_9ACTN</name>
<dbReference type="GO" id="GO:0070573">
    <property type="term" value="F:metallodipeptidase activity"/>
    <property type="evidence" value="ECO:0007669"/>
    <property type="project" value="InterPro"/>
</dbReference>
<evidence type="ECO:0000313" key="2">
    <source>
        <dbReference type="Proteomes" id="UP000198825"/>
    </source>
</evidence>
<dbReference type="Pfam" id="PF01244">
    <property type="entry name" value="Peptidase_M19"/>
    <property type="match status" value="1"/>
</dbReference>
<protein>
    <submittedName>
        <fullName evidence="1">Membrane dipeptidase</fullName>
    </submittedName>
</protein>
<dbReference type="Proteomes" id="UP000198825">
    <property type="component" value="Chromosome I"/>
</dbReference>
<proteinExistence type="predicted"/>